<evidence type="ECO:0000313" key="3">
    <source>
        <dbReference type="Proteomes" id="UP000469558"/>
    </source>
</evidence>
<evidence type="ECO:0000256" key="1">
    <source>
        <dbReference type="SAM" id="MobiDB-lite"/>
    </source>
</evidence>
<feature type="compositionally biased region" description="Pro residues" evidence="1">
    <location>
        <begin position="549"/>
        <end position="561"/>
    </location>
</feature>
<protein>
    <submittedName>
        <fullName evidence="2">Secondary metabolism regulator</fullName>
    </submittedName>
</protein>
<dbReference type="CDD" id="cd02440">
    <property type="entry name" value="AdoMet_MTases"/>
    <property type="match status" value="1"/>
</dbReference>
<feature type="compositionally biased region" description="Low complexity" evidence="1">
    <location>
        <begin position="521"/>
        <end position="532"/>
    </location>
</feature>
<gene>
    <name evidence="2" type="primary">LAE1_8</name>
    <name evidence="2" type="ORF">LSUE1_G006703</name>
</gene>
<feature type="region of interest" description="Disordered" evidence="1">
    <location>
        <begin position="542"/>
        <end position="561"/>
    </location>
</feature>
<sequence length="709" mass="79553">MQEERDRMDIYHKSFLVARRDQLHSSRFVPNCDEQIRILDIGTGTGIWAIDIADKYPKAEVVGFDLVLIQPAQIPPNLRFEIDDVETTESIQGASEDSCDLIHMRILNGSVRNGHHFTERYLKPGSGLLEHVEIDLLPRCDDGPLPLDSQLADLSQRIFDITERSGRPLAYNIGTRAMLEQEGFVQINEEVIKVPLNPWPEDPHLKNIGRWHNLGLTQGLKSLSLGTFMRVDHWQRKDVDRLVQDVKREICSKKNHYYHTMHIWTGRRPAHIDENPAEHKRKSILEIPIDRPQLIIQSNTERELASELNILLDVPTPRYGQTAIGITDLVEEPKTAQLDANISELSTFEESIANSEALPSLPIPPQQLDLAESITQVSRLLDPKYRPSVLSENAHMKSKLGRLIGEWEWQSTATAQIQVTYGNSHGLSNSLKRVVESLTKETWDWWPFEPSQGQLSDKEARVSWPCVCGQKRWKIIPIKFADGLAQILGQQRSPTALASHSTIAPPTSLSSVTQNEGIAATSSGTSRGTPSSELASQVPLNTPLKHQPKVPPPTNFALPPPEAGKSNKYVLLGVKTGDDVQIAQIAVENYGDDQFFHDLREKYNELRGNFRRWLSIWGFSHCEFAEVLIPIVIFKISHKLTAAVSSLKRTTTTILSVWVPASQIPKTWATNISPSPSNTCRPFPSTNFGASSMHARDDTQGQKSNSFAT</sequence>
<dbReference type="Proteomes" id="UP000469558">
    <property type="component" value="Unassembled WGS sequence"/>
</dbReference>
<proteinExistence type="predicted"/>
<dbReference type="SUPFAM" id="SSF53335">
    <property type="entry name" value="S-adenosyl-L-methionine-dependent methyltransferases"/>
    <property type="match status" value="1"/>
</dbReference>
<feature type="region of interest" description="Disordered" evidence="1">
    <location>
        <begin position="498"/>
        <end position="536"/>
    </location>
</feature>
<name>A0A8T9C0Z6_9HELO</name>
<organism evidence="2 3">
    <name type="scientific">Lachnellula suecica</name>
    <dbReference type="NCBI Taxonomy" id="602035"/>
    <lineage>
        <taxon>Eukaryota</taxon>
        <taxon>Fungi</taxon>
        <taxon>Dikarya</taxon>
        <taxon>Ascomycota</taxon>
        <taxon>Pezizomycotina</taxon>
        <taxon>Leotiomycetes</taxon>
        <taxon>Helotiales</taxon>
        <taxon>Lachnaceae</taxon>
        <taxon>Lachnellula</taxon>
    </lineage>
</organism>
<comment type="caution">
    <text evidence="2">The sequence shown here is derived from an EMBL/GenBank/DDBJ whole genome shotgun (WGS) entry which is preliminary data.</text>
</comment>
<accession>A0A8T9C0Z6</accession>
<keyword evidence="3" id="KW-1185">Reference proteome</keyword>
<dbReference type="EMBL" id="QGMK01000983">
    <property type="protein sequence ID" value="TVY75674.1"/>
    <property type="molecule type" value="Genomic_DNA"/>
</dbReference>
<dbReference type="InterPro" id="IPR029063">
    <property type="entry name" value="SAM-dependent_MTases_sf"/>
</dbReference>
<evidence type="ECO:0000313" key="2">
    <source>
        <dbReference type="EMBL" id="TVY75674.1"/>
    </source>
</evidence>
<dbReference type="AlphaFoldDB" id="A0A8T9C0Z6"/>
<dbReference type="OrthoDB" id="2013972at2759"/>
<reference evidence="2 3" key="1">
    <citation type="submission" date="2018-05" db="EMBL/GenBank/DDBJ databases">
        <title>Genome sequencing and assembly of the regulated plant pathogen Lachnellula willkommii and related sister species for the development of diagnostic species identification markers.</title>
        <authorList>
            <person name="Giroux E."/>
            <person name="Bilodeau G."/>
        </authorList>
    </citation>
    <scope>NUCLEOTIDE SEQUENCE [LARGE SCALE GENOMIC DNA]</scope>
    <source>
        <strain evidence="2 3">CBS 268.59</strain>
    </source>
</reference>
<dbReference type="Gene3D" id="3.40.50.150">
    <property type="entry name" value="Vaccinia Virus protein VP39"/>
    <property type="match status" value="1"/>
</dbReference>
<feature type="compositionally biased region" description="Polar residues" evidence="1">
    <location>
        <begin position="498"/>
        <end position="516"/>
    </location>
</feature>
<dbReference type="Pfam" id="PF13489">
    <property type="entry name" value="Methyltransf_23"/>
    <property type="match status" value="1"/>
</dbReference>